<sequence>MSVDFTLKIGGEAGQGMQTIGYVLSKTFARGGFYLFANQDYMSRIRGGHNFFQIRVKEEPVYASSEELDILIALDKATVEIHRLELKEKGMIIFDGEHIDISGEPSHLLSVPLERLAREEGGNKLFSNSVAVGAALGILAYQFDILAQVLKEIFAKRGEEIVQNNIKAARAGYDFMQKNYEDFCLFSLKSGRSDKKMLISGNEALSLGAMAAGCKFMSAYPMTPSTGIITYLAGKSKQYGLVAEQAEDEIAAINMAIGASFAGVRAMVATSGGGFSLMVEALGLAGMTETPLVIIEAQRSGPSTGLPTRTAQADLEFVLHASQGEFPRAIFAPATAEDAFWSVVKAFNVAEKYQVPVIIMSDQHLADSYLTCKKFDLSKVKIERGIISDAELAKIKDYKRHRFTQSGISPRALPSQKGRIVITDSDEHDEEGHLSEDLEIANKMAQKRLKKREGLASEIEPPKVYPHEDAQIILIGWGSTYGALREALDVLINKGMDVSLMHFQEIWPFPTKFVSSTLSKAKKSFCVENNATGQLAHIIRAETGKQVTAKILKFDGRPFSWQYIIEELKKGGKTWSL</sequence>
<feature type="domain" description="Pyruvate/ketoisovalerate oxidoreductase catalytic" evidence="2">
    <location>
        <begin position="13"/>
        <end position="174"/>
    </location>
</feature>
<dbReference type="Pfam" id="PF01558">
    <property type="entry name" value="POR"/>
    <property type="match status" value="1"/>
</dbReference>
<name>A0A0F9QBW5_9ZZZZ</name>
<dbReference type="Pfam" id="PF01855">
    <property type="entry name" value="POR_N"/>
    <property type="match status" value="1"/>
</dbReference>
<comment type="caution">
    <text evidence="5">The sequence shown here is derived from an EMBL/GenBank/DDBJ whole genome shotgun (WGS) entry which is preliminary data.</text>
</comment>
<feature type="domain" description="Pyruvate:ferredoxin oxidoreductase core" evidence="4">
    <location>
        <begin position="470"/>
        <end position="560"/>
    </location>
</feature>
<evidence type="ECO:0000256" key="1">
    <source>
        <dbReference type="ARBA" id="ARBA00023002"/>
    </source>
</evidence>
<proteinExistence type="predicted"/>
<dbReference type="InterPro" id="IPR050722">
    <property type="entry name" value="Pyruvate:ferred/Flavod_OxRd"/>
</dbReference>
<dbReference type="InterPro" id="IPR029061">
    <property type="entry name" value="THDP-binding"/>
</dbReference>
<dbReference type="NCBIfam" id="TIGR03710">
    <property type="entry name" value="OAFO_sf"/>
    <property type="match status" value="1"/>
</dbReference>
<evidence type="ECO:0008006" key="6">
    <source>
        <dbReference type="Google" id="ProtNLM"/>
    </source>
</evidence>
<dbReference type="GO" id="GO:0016903">
    <property type="term" value="F:oxidoreductase activity, acting on the aldehyde or oxo group of donors"/>
    <property type="evidence" value="ECO:0007669"/>
    <property type="project" value="InterPro"/>
</dbReference>
<dbReference type="PANTHER" id="PTHR32154">
    <property type="entry name" value="PYRUVATE-FLAVODOXIN OXIDOREDUCTASE-RELATED"/>
    <property type="match status" value="1"/>
</dbReference>
<dbReference type="InterPro" id="IPR033412">
    <property type="entry name" value="PFOR_II"/>
</dbReference>
<keyword evidence="1" id="KW-0560">Oxidoreductase</keyword>
<gene>
    <name evidence="5" type="ORF">LCGC14_0737380</name>
</gene>
<dbReference type="FunFam" id="3.40.50.970:FF:000022">
    <property type="entry name" value="2-oxoglutarate ferredoxin oxidoreductase alpha subunit"/>
    <property type="match status" value="1"/>
</dbReference>
<dbReference type="InterPro" id="IPR002880">
    <property type="entry name" value="Pyrv_Fd/Flavodoxin_OxRdtase_N"/>
</dbReference>
<evidence type="ECO:0000313" key="5">
    <source>
        <dbReference type="EMBL" id="KKN40044.1"/>
    </source>
</evidence>
<dbReference type="InterPro" id="IPR022367">
    <property type="entry name" value="2-oxoacid/accept_OxRdtase_asu"/>
</dbReference>
<dbReference type="Gene3D" id="3.40.50.970">
    <property type="match status" value="1"/>
</dbReference>
<reference evidence="5" key="1">
    <citation type="journal article" date="2015" name="Nature">
        <title>Complex archaea that bridge the gap between prokaryotes and eukaryotes.</title>
        <authorList>
            <person name="Spang A."/>
            <person name="Saw J.H."/>
            <person name="Jorgensen S.L."/>
            <person name="Zaremba-Niedzwiedzka K."/>
            <person name="Martijn J."/>
            <person name="Lind A.E."/>
            <person name="van Eijk R."/>
            <person name="Schleper C."/>
            <person name="Guy L."/>
            <person name="Ettema T.J."/>
        </authorList>
    </citation>
    <scope>NUCLEOTIDE SEQUENCE</scope>
</reference>
<dbReference type="SUPFAM" id="SSF52518">
    <property type="entry name" value="Thiamin diphosphate-binding fold (THDP-binding)"/>
    <property type="match status" value="1"/>
</dbReference>
<accession>A0A0F9QBW5</accession>
<dbReference type="GO" id="GO:0006979">
    <property type="term" value="P:response to oxidative stress"/>
    <property type="evidence" value="ECO:0007669"/>
    <property type="project" value="TreeGrafter"/>
</dbReference>
<organism evidence="5">
    <name type="scientific">marine sediment metagenome</name>
    <dbReference type="NCBI Taxonomy" id="412755"/>
    <lineage>
        <taxon>unclassified sequences</taxon>
        <taxon>metagenomes</taxon>
        <taxon>ecological metagenomes</taxon>
    </lineage>
</organism>
<dbReference type="PANTHER" id="PTHR32154:SF20">
    <property type="entry name" value="2-OXOGLUTARATE OXIDOREDUCTASE SUBUNIT KORA"/>
    <property type="match status" value="1"/>
</dbReference>
<dbReference type="Pfam" id="PF17147">
    <property type="entry name" value="PFOR_II"/>
    <property type="match status" value="1"/>
</dbReference>
<dbReference type="SUPFAM" id="SSF52922">
    <property type="entry name" value="TK C-terminal domain-like"/>
    <property type="match status" value="1"/>
</dbReference>
<dbReference type="EMBL" id="LAZR01001729">
    <property type="protein sequence ID" value="KKN40044.1"/>
    <property type="molecule type" value="Genomic_DNA"/>
</dbReference>
<dbReference type="SUPFAM" id="SSF53323">
    <property type="entry name" value="Pyruvate-ferredoxin oxidoreductase, PFOR, domain III"/>
    <property type="match status" value="1"/>
</dbReference>
<dbReference type="Gene3D" id="3.40.920.10">
    <property type="entry name" value="Pyruvate-ferredoxin oxidoreductase, PFOR, domain III"/>
    <property type="match status" value="1"/>
</dbReference>
<evidence type="ECO:0000259" key="4">
    <source>
        <dbReference type="Pfam" id="PF17147"/>
    </source>
</evidence>
<dbReference type="FunFam" id="3.40.50.920:FF:000009">
    <property type="entry name" value="2-oxoglutarate ferredoxin oxidoreductase subunit alpha"/>
    <property type="match status" value="1"/>
</dbReference>
<dbReference type="InterPro" id="IPR019752">
    <property type="entry name" value="Pyrv/ketoisovalerate_OxRed_cat"/>
</dbReference>
<feature type="domain" description="Pyruvate flavodoxin/ferredoxin oxidoreductase pyrimidine binding" evidence="3">
    <location>
        <begin position="208"/>
        <end position="444"/>
    </location>
</feature>
<dbReference type="InterPro" id="IPR002869">
    <property type="entry name" value="Pyrv_flavodox_OxRed_cen"/>
</dbReference>
<evidence type="ECO:0000259" key="3">
    <source>
        <dbReference type="Pfam" id="PF01855"/>
    </source>
</evidence>
<protein>
    <recommendedName>
        <fullName evidence="6">Pyruvate flavodoxin/ferredoxin oxidoreductase pyrimidine binding domain-containing protein</fullName>
    </recommendedName>
</protein>
<evidence type="ECO:0000259" key="2">
    <source>
        <dbReference type="Pfam" id="PF01558"/>
    </source>
</evidence>
<dbReference type="Gene3D" id="3.40.50.920">
    <property type="match status" value="1"/>
</dbReference>
<dbReference type="AlphaFoldDB" id="A0A0F9QBW5"/>
<dbReference type="CDD" id="cd07034">
    <property type="entry name" value="TPP_PYR_PFOR_IOR-alpha_like"/>
    <property type="match status" value="1"/>
</dbReference>
<dbReference type="InterPro" id="IPR009014">
    <property type="entry name" value="Transketo_C/PFOR_II"/>
</dbReference>